<gene>
    <name evidence="2" type="ORF">Cvel_20489</name>
</gene>
<proteinExistence type="predicted"/>
<feature type="compositionally biased region" description="Low complexity" evidence="1">
    <location>
        <begin position="881"/>
        <end position="892"/>
    </location>
</feature>
<feature type="region of interest" description="Disordered" evidence="1">
    <location>
        <begin position="571"/>
        <end position="644"/>
    </location>
</feature>
<evidence type="ECO:0000256" key="1">
    <source>
        <dbReference type="SAM" id="MobiDB-lite"/>
    </source>
</evidence>
<protein>
    <submittedName>
        <fullName evidence="2">Uncharacterized protein</fullName>
    </submittedName>
</protein>
<dbReference type="VEuPathDB" id="CryptoDB:Cvel_20489"/>
<dbReference type="AlphaFoldDB" id="A0A0G4G6I0"/>
<name>A0A0G4G6I0_9ALVE</name>
<organism evidence="2">
    <name type="scientific">Chromera velia CCMP2878</name>
    <dbReference type="NCBI Taxonomy" id="1169474"/>
    <lineage>
        <taxon>Eukaryota</taxon>
        <taxon>Sar</taxon>
        <taxon>Alveolata</taxon>
        <taxon>Colpodellida</taxon>
        <taxon>Chromeraceae</taxon>
        <taxon>Chromera</taxon>
    </lineage>
</organism>
<reference evidence="2" key="1">
    <citation type="submission" date="2014-11" db="EMBL/GenBank/DDBJ databases">
        <authorList>
            <person name="Otto D Thomas"/>
            <person name="Naeem Raeece"/>
        </authorList>
    </citation>
    <scope>NUCLEOTIDE SEQUENCE</scope>
</reference>
<feature type="region of interest" description="Disordered" evidence="1">
    <location>
        <begin position="881"/>
        <end position="906"/>
    </location>
</feature>
<accession>A0A0G4G6I0</accession>
<dbReference type="EMBL" id="CDMZ01000929">
    <property type="protein sequence ID" value="CEM24137.1"/>
    <property type="molecule type" value="Genomic_DNA"/>
</dbReference>
<evidence type="ECO:0000313" key="2">
    <source>
        <dbReference type="EMBL" id="CEM24137.1"/>
    </source>
</evidence>
<feature type="compositionally biased region" description="Low complexity" evidence="1">
    <location>
        <begin position="577"/>
        <end position="595"/>
    </location>
</feature>
<sequence>MLKRVPAMRLVNKNVAQTVEKASESKAQTISPLRKELEDIKRKYPNPGSRRAKAVLSALHVSLSPPAEVGEAKLPPTDLVSFLVALQEAMPRQPKAPPEAVERWRRMVQSDMHFRRILSEDLPLIWRRLDPGYLSLTVNKLAVMGFQEWISGLPFLRRRLSDMNPEGLAGVLRAFANLRGEGAEAATEEVNALVEGVDKAVARLARGGSILSTRNAMAFFVRFSRVLPEGTAVSALLKVLEKRVDFDVKSPSPLSSAPGRNPDSISSLSLEEVLLFSEACRQVARALEENTERKSEAQRFADCSRSALHSLLSPSRLDLLTNSDFSKIIASFRNNKAGGGTETSYLYQHHFAESLFKAIARREPLNYSQLPLAAEFVMGCINNRGLREGDAVVIDRLLFLFGQSMTSMGPSGLLRTVTALFATPLARTSPVLRKKAMEEIERRSEQMKAEQLFELFKTVKQMGDPNLDSQGRLLLLLADRKFVPKSEQLGDLISSLGVVASSSSFSDAAPAYIDLLVNAHLQRVAALEGEVKTCVDQLKGMGGMPSLPAGWEEEKGGGLFKILGELMESTESENRELVSSLPDSSSSPESVAVVASDDDSSSLQTQGEGKSEGAEEGGEGGETSIEKVVGGSEEGAETEKEGDEVGLRKRLVSLLRDLRLRYTESVVIWQRLHQLSQSSGIPLAHSNINTLAKDLLENAPEEFGTPMLIRALQMVDEEGAPPQLVSSLERLISERLENQKSSSKLIALISETTAGPLRSQGTDDRTGSVSSASSRLNLLLRNEAARLARSLCRQLREEKDGVTEDGKTGALRSIVKLLLALSENPAEGSSLLFSAGPGDSEPKGARLVDDLLASVPTTMPLFDGPLLADLLLVLGRLLGSSSSSSSSGYSLESFERGEETLEGGGEAQKTALEDLQTETARQIMRLTRTHEGGAGIAQNDLAALAFGCALLNFTSLDFTAVISRELSQLVRASDGSFAGIVGARGDACSEGRLRVWWMAVQVRLSIGWVVGRSVGEHVDGASESETTEDGYSLSP</sequence>